<organism evidence="9 10">
    <name type="scientific">Shewanella avicenniae</name>
    <dbReference type="NCBI Taxonomy" id="2814294"/>
    <lineage>
        <taxon>Bacteria</taxon>
        <taxon>Pseudomonadati</taxon>
        <taxon>Pseudomonadota</taxon>
        <taxon>Gammaproteobacteria</taxon>
        <taxon>Alteromonadales</taxon>
        <taxon>Shewanellaceae</taxon>
        <taxon>Shewanella</taxon>
    </lineage>
</organism>
<feature type="domain" description="Tyrosine-protein kinase G-rich" evidence="8">
    <location>
        <begin position="277"/>
        <end position="316"/>
    </location>
</feature>
<comment type="subcellular location">
    <subcellularLocation>
        <location evidence="1">Cell membrane</location>
        <topology evidence="1">Multi-pass membrane protein</topology>
    </subcellularLocation>
</comment>
<evidence type="ECO:0000313" key="9">
    <source>
        <dbReference type="EMBL" id="QSX32693.1"/>
    </source>
</evidence>
<dbReference type="Pfam" id="PF13807">
    <property type="entry name" value="GNVR"/>
    <property type="match status" value="1"/>
</dbReference>
<evidence type="ECO:0000256" key="5">
    <source>
        <dbReference type="ARBA" id="ARBA00023136"/>
    </source>
</evidence>
<accession>A0ABX7QPQ1</accession>
<dbReference type="InterPro" id="IPR003856">
    <property type="entry name" value="LPS_length_determ_N"/>
</dbReference>
<feature type="transmembrane region" description="Helical" evidence="6">
    <location>
        <begin position="39"/>
        <end position="59"/>
    </location>
</feature>
<evidence type="ECO:0000313" key="10">
    <source>
        <dbReference type="Proteomes" id="UP000662770"/>
    </source>
</evidence>
<keyword evidence="5 6" id="KW-0472">Membrane</keyword>
<evidence type="ECO:0000256" key="1">
    <source>
        <dbReference type="ARBA" id="ARBA00004651"/>
    </source>
</evidence>
<dbReference type="RefSeq" id="WP_207353934.1">
    <property type="nucleotide sequence ID" value="NZ_CP071503.1"/>
</dbReference>
<keyword evidence="3 6" id="KW-0812">Transmembrane</keyword>
<dbReference type="PANTHER" id="PTHR32309">
    <property type="entry name" value="TYROSINE-PROTEIN KINASE"/>
    <property type="match status" value="1"/>
</dbReference>
<dbReference type="PANTHER" id="PTHR32309:SF13">
    <property type="entry name" value="FERRIC ENTEROBACTIN TRANSPORT PROTEIN FEPE"/>
    <property type="match status" value="1"/>
</dbReference>
<gene>
    <name evidence="9" type="ORF">JYB87_13165</name>
</gene>
<dbReference type="InterPro" id="IPR032807">
    <property type="entry name" value="GNVR"/>
</dbReference>
<name>A0ABX7QPQ1_9GAMM</name>
<evidence type="ECO:0000256" key="4">
    <source>
        <dbReference type="ARBA" id="ARBA00022989"/>
    </source>
</evidence>
<sequence length="322" mass="36040">MANTSTTISTSEDYRAALIDSRDEIDLRELFDVIWQGKWLIIITTFIAAVISVCVALYLPNIYRSEATLAPAAEAQGGGLSALASQFGGLASLAGVNLGGGNKADKSQLALEVLKSRRFIGIFIEKHQILPDLMADKKWDSANNQVVYDPEIYDATSQTWVRNVKPPRQPKPSLQEAYLAFQKLITVTNDAKTSMVTIAVEHKSPYITKQWVDWLVEDINSEMKTRDVEEATKSTEYLNHQIQQTNVADIRSVLFNLIEEQAKTIMFANVRQEYIFKTIDPAVVPELKAKPKRALIVVLGVVLGGIFSVFFILVRHFFKSEK</sequence>
<evidence type="ECO:0000256" key="6">
    <source>
        <dbReference type="SAM" id="Phobius"/>
    </source>
</evidence>
<evidence type="ECO:0000256" key="3">
    <source>
        <dbReference type="ARBA" id="ARBA00022692"/>
    </source>
</evidence>
<feature type="domain" description="Polysaccharide chain length determinant N-terminal" evidence="7">
    <location>
        <begin position="23"/>
        <end position="126"/>
    </location>
</feature>
<dbReference type="InterPro" id="IPR050445">
    <property type="entry name" value="Bact_polysacc_biosynth/exp"/>
</dbReference>
<dbReference type="EMBL" id="CP071503">
    <property type="protein sequence ID" value="QSX32693.1"/>
    <property type="molecule type" value="Genomic_DNA"/>
</dbReference>
<dbReference type="Pfam" id="PF02706">
    <property type="entry name" value="Wzz"/>
    <property type="match status" value="1"/>
</dbReference>
<keyword evidence="2" id="KW-1003">Cell membrane</keyword>
<dbReference type="Proteomes" id="UP000662770">
    <property type="component" value="Chromosome"/>
</dbReference>
<feature type="transmembrane region" description="Helical" evidence="6">
    <location>
        <begin position="294"/>
        <end position="318"/>
    </location>
</feature>
<proteinExistence type="predicted"/>
<keyword evidence="10" id="KW-1185">Reference proteome</keyword>
<keyword evidence="4 6" id="KW-1133">Transmembrane helix</keyword>
<evidence type="ECO:0000259" key="7">
    <source>
        <dbReference type="Pfam" id="PF02706"/>
    </source>
</evidence>
<protein>
    <submittedName>
        <fullName evidence="9">LPS O-antigen length regulator</fullName>
    </submittedName>
</protein>
<evidence type="ECO:0000256" key="2">
    <source>
        <dbReference type="ARBA" id="ARBA00022475"/>
    </source>
</evidence>
<evidence type="ECO:0000259" key="8">
    <source>
        <dbReference type="Pfam" id="PF13807"/>
    </source>
</evidence>
<reference evidence="9 10" key="1">
    <citation type="submission" date="2021-03" db="EMBL/GenBank/DDBJ databases">
        <title>Novel species identification of genus Shewanella.</title>
        <authorList>
            <person name="Liu G."/>
            <person name="Zhang Q."/>
        </authorList>
    </citation>
    <scope>NUCLEOTIDE SEQUENCE [LARGE SCALE GENOMIC DNA]</scope>
    <source>
        <strain evidence="9 10">FJAT-51800</strain>
    </source>
</reference>